<dbReference type="InterPro" id="IPR001878">
    <property type="entry name" value="Znf_CCHC"/>
</dbReference>
<dbReference type="SUPFAM" id="SSF53098">
    <property type="entry name" value="Ribonuclease H-like"/>
    <property type="match status" value="2"/>
</dbReference>
<feature type="region of interest" description="Disordered" evidence="4">
    <location>
        <begin position="811"/>
        <end position="871"/>
    </location>
</feature>
<dbReference type="PROSITE" id="PS50158">
    <property type="entry name" value="ZF_CCHC"/>
    <property type="match status" value="1"/>
</dbReference>
<feature type="coiled-coil region" evidence="3">
    <location>
        <begin position="1280"/>
        <end position="1349"/>
    </location>
</feature>
<dbReference type="EMBL" id="BKCJ010003729">
    <property type="protein sequence ID" value="GEU56827.1"/>
    <property type="molecule type" value="Genomic_DNA"/>
</dbReference>
<dbReference type="GO" id="GO:0006508">
    <property type="term" value="P:proteolysis"/>
    <property type="evidence" value="ECO:0007669"/>
    <property type="project" value="UniProtKB-KW"/>
</dbReference>
<keyword evidence="2" id="KW-0479">Metal-binding</keyword>
<dbReference type="InterPro" id="IPR039537">
    <property type="entry name" value="Retrotran_Ty1/copia-like"/>
</dbReference>
<evidence type="ECO:0000256" key="3">
    <source>
        <dbReference type="SAM" id="Coils"/>
    </source>
</evidence>
<dbReference type="InterPro" id="IPR041588">
    <property type="entry name" value="Integrase_H2C2"/>
</dbReference>
<proteinExistence type="predicted"/>
<evidence type="ECO:0000313" key="7">
    <source>
        <dbReference type="EMBL" id="GEU56827.1"/>
    </source>
</evidence>
<dbReference type="Pfam" id="PF17921">
    <property type="entry name" value="Integrase_H2C2"/>
    <property type="match status" value="1"/>
</dbReference>
<reference evidence="7" key="1">
    <citation type="journal article" date="2019" name="Sci. Rep.">
        <title>Draft genome of Tanacetum cinerariifolium, the natural source of mosquito coil.</title>
        <authorList>
            <person name="Yamashiro T."/>
            <person name="Shiraishi A."/>
            <person name="Satake H."/>
            <person name="Nakayama K."/>
        </authorList>
    </citation>
    <scope>NUCLEOTIDE SEQUENCE</scope>
</reference>
<feature type="compositionally biased region" description="Basic and acidic residues" evidence="4">
    <location>
        <begin position="613"/>
        <end position="626"/>
    </location>
</feature>
<evidence type="ECO:0000256" key="1">
    <source>
        <dbReference type="ARBA" id="ARBA00022670"/>
    </source>
</evidence>
<gene>
    <name evidence="7" type="ORF">Tci_028805</name>
</gene>
<dbReference type="InterPro" id="IPR021109">
    <property type="entry name" value="Peptidase_aspartic_dom_sf"/>
</dbReference>
<name>A0A6L2L7I8_TANCI</name>
<dbReference type="GO" id="GO:0003676">
    <property type="term" value="F:nucleic acid binding"/>
    <property type="evidence" value="ECO:0007669"/>
    <property type="project" value="InterPro"/>
</dbReference>
<keyword evidence="1" id="KW-0378">Hydrolase</keyword>
<dbReference type="SUPFAM" id="SSF57756">
    <property type="entry name" value="Retrovirus zinc finger-like domains"/>
    <property type="match status" value="1"/>
</dbReference>
<evidence type="ECO:0000259" key="5">
    <source>
        <dbReference type="PROSITE" id="PS50158"/>
    </source>
</evidence>
<dbReference type="PANTHER" id="PTHR42648:SF32">
    <property type="entry name" value="RIBONUCLEASE H-LIKE DOMAIN, GAG-PRE-INTEGRASE DOMAIN PROTEIN-RELATED"/>
    <property type="match status" value="1"/>
</dbReference>
<dbReference type="Gene3D" id="2.40.70.10">
    <property type="entry name" value="Acid Proteases"/>
    <property type="match status" value="1"/>
</dbReference>
<dbReference type="Gene3D" id="3.30.420.10">
    <property type="entry name" value="Ribonuclease H-like superfamily/Ribonuclease H"/>
    <property type="match status" value="2"/>
</dbReference>
<dbReference type="Gene3D" id="1.10.340.70">
    <property type="match status" value="1"/>
</dbReference>
<feature type="domain" description="Integrase catalytic" evidence="6">
    <location>
        <begin position="401"/>
        <end position="498"/>
    </location>
</feature>
<feature type="domain" description="Integrase catalytic" evidence="6">
    <location>
        <begin position="1056"/>
        <end position="1229"/>
    </location>
</feature>
<dbReference type="InterPro" id="IPR054722">
    <property type="entry name" value="PolX-like_BBD"/>
</dbReference>
<dbReference type="Gene3D" id="4.10.60.10">
    <property type="entry name" value="Zinc finger, CCHC-type"/>
    <property type="match status" value="1"/>
</dbReference>
<keyword evidence="1" id="KW-0645">Protease</keyword>
<dbReference type="Pfam" id="PF22936">
    <property type="entry name" value="Pol_BBD"/>
    <property type="match status" value="1"/>
</dbReference>
<dbReference type="Pfam" id="PF25597">
    <property type="entry name" value="SH3_retrovirus"/>
    <property type="match status" value="1"/>
</dbReference>
<dbReference type="Pfam" id="PF08284">
    <property type="entry name" value="RVP_2"/>
    <property type="match status" value="1"/>
</dbReference>
<organism evidence="7">
    <name type="scientific">Tanacetum cinerariifolium</name>
    <name type="common">Dalmatian daisy</name>
    <name type="synonym">Chrysanthemum cinerariifolium</name>
    <dbReference type="NCBI Taxonomy" id="118510"/>
    <lineage>
        <taxon>Eukaryota</taxon>
        <taxon>Viridiplantae</taxon>
        <taxon>Streptophyta</taxon>
        <taxon>Embryophyta</taxon>
        <taxon>Tracheophyta</taxon>
        <taxon>Spermatophyta</taxon>
        <taxon>Magnoliopsida</taxon>
        <taxon>eudicotyledons</taxon>
        <taxon>Gunneridae</taxon>
        <taxon>Pentapetalae</taxon>
        <taxon>asterids</taxon>
        <taxon>campanulids</taxon>
        <taxon>Asterales</taxon>
        <taxon>Asteraceae</taxon>
        <taxon>Asteroideae</taxon>
        <taxon>Anthemideae</taxon>
        <taxon>Anthemidinae</taxon>
        <taxon>Tanacetum</taxon>
    </lineage>
</organism>
<dbReference type="InterPro" id="IPR025724">
    <property type="entry name" value="GAG-pre-integrase_dom"/>
</dbReference>
<dbReference type="GO" id="GO:0008270">
    <property type="term" value="F:zinc ion binding"/>
    <property type="evidence" value="ECO:0007669"/>
    <property type="project" value="UniProtKB-KW"/>
</dbReference>
<evidence type="ECO:0000256" key="2">
    <source>
        <dbReference type="PROSITE-ProRule" id="PRU00047"/>
    </source>
</evidence>
<dbReference type="SMART" id="SM00343">
    <property type="entry name" value="ZnF_C2HC"/>
    <property type="match status" value="1"/>
</dbReference>
<dbReference type="PROSITE" id="PS50994">
    <property type="entry name" value="INTEGRASE"/>
    <property type="match status" value="2"/>
</dbReference>
<dbReference type="PANTHER" id="PTHR42648">
    <property type="entry name" value="TRANSPOSASE, PUTATIVE-RELATED"/>
    <property type="match status" value="1"/>
</dbReference>
<dbReference type="InterPro" id="IPR036875">
    <property type="entry name" value="Znf_CCHC_sf"/>
</dbReference>
<keyword evidence="3" id="KW-0175">Coiled coil</keyword>
<feature type="domain" description="CCHC-type" evidence="5">
    <location>
        <begin position="76"/>
        <end position="90"/>
    </location>
</feature>
<dbReference type="InterPro" id="IPR001584">
    <property type="entry name" value="Integrase_cat-core"/>
</dbReference>
<evidence type="ECO:0000259" key="6">
    <source>
        <dbReference type="PROSITE" id="PS50994"/>
    </source>
</evidence>
<comment type="caution">
    <text evidence="7">The sequence shown here is derived from an EMBL/GenBank/DDBJ whole genome shotgun (WGS) entry which is preliminary data.</text>
</comment>
<feature type="region of interest" description="Disordered" evidence="4">
    <location>
        <begin position="610"/>
        <end position="641"/>
    </location>
</feature>
<dbReference type="GO" id="GO:0015074">
    <property type="term" value="P:DNA integration"/>
    <property type="evidence" value="ECO:0007669"/>
    <property type="project" value="InterPro"/>
</dbReference>
<protein>
    <submittedName>
        <fullName evidence="7">Putative ribonuclease H-like domain-containing protein</fullName>
    </submittedName>
</protein>
<dbReference type="InterPro" id="IPR012337">
    <property type="entry name" value="RNaseH-like_sf"/>
</dbReference>
<dbReference type="Pfam" id="PF13976">
    <property type="entry name" value="gag_pre-integrs"/>
    <property type="match status" value="1"/>
</dbReference>
<dbReference type="GO" id="GO:0008233">
    <property type="term" value="F:peptidase activity"/>
    <property type="evidence" value="ECO:0007669"/>
    <property type="project" value="UniProtKB-KW"/>
</dbReference>
<dbReference type="InterPro" id="IPR057670">
    <property type="entry name" value="SH3_retrovirus"/>
</dbReference>
<keyword evidence="2" id="KW-0863">Zinc-finger</keyword>
<feature type="compositionally biased region" description="Low complexity" evidence="4">
    <location>
        <begin position="832"/>
        <end position="866"/>
    </location>
</feature>
<evidence type="ECO:0000256" key="4">
    <source>
        <dbReference type="SAM" id="MobiDB-lite"/>
    </source>
</evidence>
<sequence length="1438" mass="164625">MKARGTLLMALPNKDQLKFHSYQDAKLLMEAIEKRSGGNKESKKVQRILPKQQYEKFTISSLETLDKTFDRSKVECFNCHKNGHFAKECRAPKNKENRRREYGRKTMPVENPTKNALIAQDGIGGCNWSYQTKEEHLMNYALMALTSLRSSSILDSEGNPHQKEYKEKGVIDSGCSRHMTGNKCYLTDYEEYDGRFVSFGDGKGRISRKGKIKTGTLDFDDVYFCKELKYNLFGVSQMCDKKNNVLFSDTECLVISSNFKLLDESQVLLRVLRNDNIYSVDLNSVVPTRGLTCLFSKATTDGSNLWHMRLGHINYKTMNKLVKGNLVRGLPSKIFENNHGCVACQKGKQHKASYKAKLVNSISKPLHMLHMDLFGPINDETNRILKTFRAGIENQLDCKVKVIRCDNETEFKNSVVNQFCDMKWIKREFSVARTPQQNGVAERKNRTLIEALRTMLVDSKLPTTFWAEAVNTACYVLNRSLVIKPHNKTPYELIRRRPPLIDFMKSFGCPVTILNTRDYLGKFNEKADEGFFVGYSMVSKAMRVFNKRTRIVEETLNIRFLKNEANVKVNGLNWLFDIDSLTISIKYVPVVARLQTNGIAGTKDNIVAGPKDSAVDDRKKDTKVDESQVLDNGGQDDQGTRSEFEGILQQERSMIGSLIYLTASRSYITFAVCACARFQVNLNTSHLYAVKRIFRYLKGQPKLGLWYPKLSPFDLEAYFNSYYVGDGLERKSTIGDETVYKEWEDRMERAATTAYSLETKRDSGNINKTQSMATLNEPLSQGTGSGTVTALKPQNLKEAINIAQRLMDQIIKRDSMQGTRDHKRKFDDRRSSNNNNSPNNRVNKQNNHNNNRNRNNDYRQQQNRGQKPLGLMLPPQLRTVGILETVPCGCTLTLLNQPFEIYLMPIKLGSFDVIIGMDWLSKYHAKIICDKKVVYIPIDDEILIIQAQTEAIKEENIKAENLRGMDKTFEIRYDGTRCITNQSWLPLFGNLRDLIMRESYKSKYSTHPGSDKMYQDIKILYWWPDMKAIITKYASKCLTCSKVKAKCQKPSDLLIQPEIPMWKWERITMDFVSILPKTSNRHDIIWVIVDRLTKSVHFILTREIDSIETLTRLYIKEIISRHEVAISIISDHDSHFTFRLWQSLQNALGTQLDISNEVIVDVREKIIEKKVSTADPVTTAGEVVTTAGAKDSATPTTATTADVDDKLTLEKTLISIKAAKPKVISTDATTVTTAITTPRAKGIVFHEQVQAHIPTVSSSKDKGKAKMIEPKKPLKKKDQIVLAEEIARKLEAEMKAKMKKEERIAREKDEANRAVIEEEDDVQVTIDANRQLAEQIQAQEREQLSIEERSKLLAELIESRRKYFAAKRAKEIKNKPPTKAQQKSLMCTYMKNMEGFKQKDFKGKRFDDINKMFDKVYKRVNTFVDMNTENVKESLKET</sequence>
<keyword evidence="2" id="KW-0862">Zinc</keyword>
<dbReference type="InterPro" id="IPR036397">
    <property type="entry name" value="RNaseH_sf"/>
</dbReference>
<accession>A0A6L2L7I8</accession>